<name>A0AAN8IIX8_TRICO</name>
<evidence type="ECO:0000256" key="3">
    <source>
        <dbReference type="SAM" id="Phobius"/>
    </source>
</evidence>
<evidence type="ECO:0000313" key="4">
    <source>
        <dbReference type="EMBL" id="KAK5976409.1"/>
    </source>
</evidence>
<feature type="transmembrane region" description="Helical" evidence="3">
    <location>
        <begin position="81"/>
        <end position="100"/>
    </location>
</feature>
<feature type="transmembrane region" description="Helical" evidence="3">
    <location>
        <begin position="352"/>
        <end position="371"/>
    </location>
</feature>
<dbReference type="PANTHER" id="PTHR14096:SF28">
    <property type="entry name" value="APOLIPOPROTEIN L, 1-RELATED"/>
    <property type="match status" value="1"/>
</dbReference>
<comment type="caution">
    <text evidence="4">The sequence shown here is derived from an EMBL/GenBank/DDBJ whole genome shotgun (WGS) entry which is preliminary data.</text>
</comment>
<dbReference type="GO" id="GO:0016020">
    <property type="term" value="C:membrane"/>
    <property type="evidence" value="ECO:0007669"/>
    <property type="project" value="TreeGrafter"/>
</dbReference>
<reference evidence="4 5" key="1">
    <citation type="submission" date="2019-10" db="EMBL/GenBank/DDBJ databases">
        <title>Assembly and Annotation for the nematode Trichostrongylus colubriformis.</title>
        <authorList>
            <person name="Martin J."/>
        </authorList>
    </citation>
    <scope>NUCLEOTIDE SEQUENCE [LARGE SCALE GENOMIC DNA]</scope>
    <source>
        <strain evidence="4">G859</strain>
        <tissue evidence="4">Whole worm</tissue>
    </source>
</reference>
<keyword evidence="3" id="KW-1133">Transmembrane helix</keyword>
<dbReference type="AlphaFoldDB" id="A0AAN8IIX8"/>
<feature type="coiled-coil region" evidence="2">
    <location>
        <begin position="48"/>
        <end position="75"/>
    </location>
</feature>
<evidence type="ECO:0000256" key="2">
    <source>
        <dbReference type="SAM" id="Coils"/>
    </source>
</evidence>
<keyword evidence="3" id="KW-0472">Membrane</keyword>
<dbReference type="GO" id="GO:0042157">
    <property type="term" value="P:lipoprotein metabolic process"/>
    <property type="evidence" value="ECO:0007669"/>
    <property type="project" value="InterPro"/>
</dbReference>
<dbReference type="GO" id="GO:0005576">
    <property type="term" value="C:extracellular region"/>
    <property type="evidence" value="ECO:0007669"/>
    <property type="project" value="InterPro"/>
</dbReference>
<keyword evidence="3" id="KW-0812">Transmembrane</keyword>
<dbReference type="Proteomes" id="UP001331761">
    <property type="component" value="Unassembled WGS sequence"/>
</dbReference>
<evidence type="ECO:0000313" key="5">
    <source>
        <dbReference type="Proteomes" id="UP001331761"/>
    </source>
</evidence>
<dbReference type="InterPro" id="IPR008405">
    <property type="entry name" value="ApoL"/>
</dbReference>
<accession>A0AAN8IIX8</accession>
<proteinExistence type="inferred from homology"/>
<protein>
    <recommendedName>
        <fullName evidence="6">Apolipoprotein L3</fullName>
    </recommendedName>
</protein>
<dbReference type="GO" id="GO:0008289">
    <property type="term" value="F:lipid binding"/>
    <property type="evidence" value="ECO:0007669"/>
    <property type="project" value="InterPro"/>
</dbReference>
<organism evidence="4 5">
    <name type="scientific">Trichostrongylus colubriformis</name>
    <name type="common">Black scour worm</name>
    <dbReference type="NCBI Taxonomy" id="6319"/>
    <lineage>
        <taxon>Eukaryota</taxon>
        <taxon>Metazoa</taxon>
        <taxon>Ecdysozoa</taxon>
        <taxon>Nematoda</taxon>
        <taxon>Chromadorea</taxon>
        <taxon>Rhabditida</taxon>
        <taxon>Rhabditina</taxon>
        <taxon>Rhabditomorpha</taxon>
        <taxon>Strongyloidea</taxon>
        <taxon>Trichostrongylidae</taxon>
        <taxon>Trichostrongylus</taxon>
    </lineage>
</organism>
<dbReference type="PANTHER" id="PTHR14096">
    <property type="entry name" value="APOLIPOPROTEIN L"/>
    <property type="match status" value="1"/>
</dbReference>
<gene>
    <name evidence="4" type="ORF">GCK32_006534</name>
</gene>
<comment type="similarity">
    <text evidence="1">Belongs to the apolipoprotein L family.</text>
</comment>
<feature type="transmembrane region" description="Helical" evidence="3">
    <location>
        <begin position="106"/>
        <end position="125"/>
    </location>
</feature>
<feature type="transmembrane region" description="Helical" evidence="3">
    <location>
        <begin position="327"/>
        <end position="346"/>
    </location>
</feature>
<dbReference type="Pfam" id="PF05461">
    <property type="entry name" value="ApoL"/>
    <property type="match status" value="2"/>
</dbReference>
<dbReference type="EMBL" id="WIXE01011915">
    <property type="protein sequence ID" value="KAK5976409.1"/>
    <property type="molecule type" value="Genomic_DNA"/>
</dbReference>
<keyword evidence="5" id="KW-1185">Reference proteome</keyword>
<sequence>MEERTRLQLLPIASDGIPRYDDRNGIVLVPEDDFLLYKGAHDKTMILLNCWMDNREVAEEELRRIADELDKWEHGCNISSVVGGVAGIGGGAAVIGGVILMPPVAVAGLAVGGVAAASNMATGLFKLHNLKKNVLAAKEMLEYDRKMTETLANSIASLQETKESILSSNNIEMRDKCTATALNRETVISSSRVGAVSLAGGAVRLVLKESATLPSAMAKGAVHAITAVGIAIDVLTVALSVRGLVKGSRSDVAAKLREAADELKTSREAITRHFLPEDDFLLYKDAHDQTMTLLNCWMDNRVVAEGELRRIADELDQWERGTNISSVVGGIAGIGGGIAVICGVILMPPVAVAGLVLGGAAAASNTVTGLLKQQNLKKSISAAMEMLENDRKMTETLANSIASVEETKELILSSKNMEMVNTCASTALKWEDVISSSRAEAVSLAGGAIRLVLKESATLRSAMAKCAIHAITAVVIAIDALTVALSVKGLVTGSRSNVAAKLREAAEVLKTSREAITRHFLVDLIL</sequence>
<dbReference type="GO" id="GO:0006869">
    <property type="term" value="P:lipid transport"/>
    <property type="evidence" value="ECO:0007669"/>
    <property type="project" value="InterPro"/>
</dbReference>
<evidence type="ECO:0008006" key="6">
    <source>
        <dbReference type="Google" id="ProtNLM"/>
    </source>
</evidence>
<evidence type="ECO:0000256" key="1">
    <source>
        <dbReference type="ARBA" id="ARBA00010090"/>
    </source>
</evidence>
<keyword evidence="2" id="KW-0175">Coiled coil</keyword>